<comment type="caution">
    <text evidence="2">The sequence shown here is derived from an EMBL/GenBank/DDBJ whole genome shotgun (WGS) entry which is preliminary data.</text>
</comment>
<keyword evidence="1" id="KW-0732">Signal</keyword>
<dbReference type="Pfam" id="PF14595">
    <property type="entry name" value="Thioredoxin_9"/>
    <property type="match status" value="1"/>
</dbReference>
<evidence type="ECO:0000313" key="3">
    <source>
        <dbReference type="Proteomes" id="UP000317169"/>
    </source>
</evidence>
<feature type="chain" id="PRO_5021212024" evidence="1">
    <location>
        <begin position="23"/>
        <end position="177"/>
    </location>
</feature>
<gene>
    <name evidence="2" type="ORF">FKR84_09635</name>
</gene>
<dbReference type="EMBL" id="VIAR01000009">
    <property type="protein sequence ID" value="TQD37724.1"/>
    <property type="molecule type" value="Genomic_DNA"/>
</dbReference>
<reference evidence="2 3" key="1">
    <citation type="submission" date="2019-06" db="EMBL/GenBank/DDBJ databases">
        <title>Flavibacter putida gen. nov., sp. nov., a novel marine bacterium of the family Flavobacteriaceae isolated from coastal seawater.</title>
        <authorList>
            <person name="Feng X."/>
        </authorList>
    </citation>
    <scope>NUCLEOTIDE SEQUENCE [LARGE SCALE GENOMIC DNA]</scope>
    <source>
        <strain evidence="2 3">PLHSN227</strain>
    </source>
</reference>
<feature type="signal peptide" evidence="1">
    <location>
        <begin position="1"/>
        <end position="22"/>
    </location>
</feature>
<dbReference type="RefSeq" id="WP_141422099.1">
    <property type="nucleotide sequence ID" value="NZ_VIAR01000009.1"/>
</dbReference>
<keyword evidence="3" id="KW-1185">Reference proteome</keyword>
<name>A0A507ZNA6_9FLAO</name>
<evidence type="ECO:0000313" key="2">
    <source>
        <dbReference type="EMBL" id="TQD37724.1"/>
    </source>
</evidence>
<proteinExistence type="predicted"/>
<dbReference type="SUPFAM" id="SSF52833">
    <property type="entry name" value="Thioredoxin-like"/>
    <property type="match status" value="1"/>
</dbReference>
<dbReference type="CDD" id="cd02947">
    <property type="entry name" value="TRX_family"/>
    <property type="match status" value="1"/>
</dbReference>
<protein>
    <submittedName>
        <fullName evidence="2">Thioredoxin</fullName>
    </submittedName>
</protein>
<dbReference type="Proteomes" id="UP000317169">
    <property type="component" value="Unassembled WGS sequence"/>
</dbReference>
<dbReference type="InterPro" id="IPR036249">
    <property type="entry name" value="Thioredoxin-like_sf"/>
</dbReference>
<sequence>MRKLIYLYSISLVMLIGFQAAAQQQTNEKPGDETYTGILHQEDFKNHYYSWFSPAYTAFKPSKATINKIAEHINKYNIKVFMGTWCSDSQREIPHLYKILELANYDLENLEVYTMDEYKTTAANYEKGLNIQFVPSILFFDKNGKEVNRIVEFPQETLETDILKIITGQDYKNVYAE</sequence>
<dbReference type="Gene3D" id="3.40.30.10">
    <property type="entry name" value="Glutaredoxin"/>
    <property type="match status" value="1"/>
</dbReference>
<accession>A0A507ZNA6</accession>
<evidence type="ECO:0000256" key="1">
    <source>
        <dbReference type="SAM" id="SignalP"/>
    </source>
</evidence>
<dbReference type="AlphaFoldDB" id="A0A507ZNA6"/>
<organism evidence="2 3">
    <name type="scientific">Haloflavibacter putidus</name>
    <dbReference type="NCBI Taxonomy" id="2576776"/>
    <lineage>
        <taxon>Bacteria</taxon>
        <taxon>Pseudomonadati</taxon>
        <taxon>Bacteroidota</taxon>
        <taxon>Flavobacteriia</taxon>
        <taxon>Flavobacteriales</taxon>
        <taxon>Flavobacteriaceae</taxon>
        <taxon>Haloflavibacter</taxon>
    </lineage>
</organism>
<dbReference type="OrthoDB" id="6398367at2"/>